<organism evidence="7 8">
    <name type="scientific">Butyrivibrio phage Arawn</name>
    <dbReference type="NCBI Taxonomy" id="2724180"/>
    <lineage>
        <taxon>Viruses</taxon>
        <taxon>Duplodnaviria</taxon>
        <taxon>Heunggongvirae</taxon>
        <taxon>Uroviricota</taxon>
        <taxon>Caudoviricetes</taxon>
        <taxon>Arawnvirus</taxon>
        <taxon>Arawnvirus arawn</taxon>
    </lineage>
</organism>
<keyword evidence="2 7" id="KW-0645">Protease</keyword>
<dbReference type="InterPro" id="IPR006433">
    <property type="entry name" value="Prohead_protease"/>
</dbReference>
<sequence>MPVVKEREYRELAQPLVARKREEKSDEPSYIVEGYATTFDKPYVLFEDVDGTKYYEVIDRHALDNADMSDVIMQYDHNGRVFARNSNNTLQLDLDDTGFKVTADLSRTELAKGLYEDIAAGMITKMSWAFVVTKDAYDQKTHTRTVLEVKKVYDVSAVSIPANDDTMIAARNYVNGRRELEQREQLAKRVAKLKIDTLGI</sequence>
<name>A0A6B9SQY4_9CAUD</name>
<evidence type="ECO:0000256" key="3">
    <source>
        <dbReference type="ARBA" id="ARBA00022801"/>
    </source>
</evidence>
<feature type="domain" description="Prohead serine protease" evidence="6">
    <location>
        <begin position="22"/>
        <end position="171"/>
    </location>
</feature>
<accession>A0A6B9SQY4</accession>
<dbReference type="GO" id="GO:0046797">
    <property type="term" value="P:viral procapsid maturation"/>
    <property type="evidence" value="ECO:0007669"/>
    <property type="project" value="UniProtKB-KW"/>
</dbReference>
<evidence type="ECO:0000256" key="4">
    <source>
        <dbReference type="ARBA" id="ARBA00022950"/>
    </source>
</evidence>
<dbReference type="InterPro" id="IPR054613">
    <property type="entry name" value="Peptidase_S78_dom"/>
</dbReference>
<dbReference type="Pfam" id="PF04586">
    <property type="entry name" value="Peptidase_S78"/>
    <property type="match status" value="1"/>
</dbReference>
<dbReference type="GO" id="GO:0008233">
    <property type="term" value="F:peptidase activity"/>
    <property type="evidence" value="ECO:0007669"/>
    <property type="project" value="UniProtKB-KW"/>
</dbReference>
<dbReference type="RefSeq" id="YP_009855844.1">
    <property type="nucleotide sequence ID" value="NC_048848.1"/>
</dbReference>
<evidence type="ECO:0000256" key="5">
    <source>
        <dbReference type="ARBA" id="ARBA00023045"/>
    </source>
</evidence>
<dbReference type="NCBIfam" id="TIGR01543">
    <property type="entry name" value="proheadase_HK97"/>
    <property type="match status" value="1"/>
</dbReference>
<reference evidence="7 8" key="1">
    <citation type="submission" date="2019-12" db="EMBL/GenBank/DDBJ databases">
        <title>The Isolation and Genome Sequencing of Six Novel Lytic Bacteriophages from the Rumen Active Against Butyrivibrio fibrisolvens.</title>
        <authorList>
            <person name="Friedersdorff J.C.A."/>
            <person name="Kingston-Smith A.H."/>
            <person name="Pachebat J.A."/>
            <person name="Rooke D."/>
            <person name="Creevey C.J."/>
        </authorList>
    </citation>
    <scope>NUCLEOTIDE SEQUENCE [LARGE SCALE GENOMIC DNA]</scope>
</reference>
<evidence type="ECO:0000313" key="7">
    <source>
        <dbReference type="EMBL" id="QHJ73545.1"/>
    </source>
</evidence>
<proteinExistence type="predicted"/>
<keyword evidence="4" id="KW-0118">Viral capsid assembly</keyword>
<dbReference type="Proteomes" id="UP000464519">
    <property type="component" value="Segment"/>
</dbReference>
<evidence type="ECO:0000259" key="6">
    <source>
        <dbReference type="Pfam" id="PF04586"/>
    </source>
</evidence>
<keyword evidence="8" id="KW-1185">Reference proteome</keyword>
<evidence type="ECO:0000256" key="1">
    <source>
        <dbReference type="ARBA" id="ARBA00022612"/>
    </source>
</evidence>
<keyword evidence="5" id="KW-1273">Viral capsid maturation</keyword>
<protein>
    <submittedName>
        <fullName evidence="7">Prohead protease</fullName>
    </submittedName>
</protein>
<dbReference type="GeneID" id="55626585"/>
<keyword evidence="3" id="KW-0378">Hydrolase</keyword>
<dbReference type="EMBL" id="MN882550">
    <property type="protein sequence ID" value="QHJ73545.1"/>
    <property type="molecule type" value="Genomic_DNA"/>
</dbReference>
<evidence type="ECO:0000256" key="2">
    <source>
        <dbReference type="ARBA" id="ARBA00022670"/>
    </source>
</evidence>
<evidence type="ECO:0000313" key="8">
    <source>
        <dbReference type="Proteomes" id="UP000464519"/>
    </source>
</evidence>
<dbReference type="GO" id="GO:0006508">
    <property type="term" value="P:proteolysis"/>
    <property type="evidence" value="ECO:0007669"/>
    <property type="project" value="UniProtKB-KW"/>
</dbReference>
<keyword evidence="1" id="KW-1188">Viral release from host cell</keyword>